<dbReference type="SUPFAM" id="SSF81822">
    <property type="entry name" value="RuBisCo LSMT C-terminal, substrate-binding domain"/>
    <property type="match status" value="1"/>
</dbReference>
<dbReference type="GO" id="GO:0016279">
    <property type="term" value="F:protein-lysine N-methyltransferase activity"/>
    <property type="evidence" value="ECO:0007669"/>
    <property type="project" value="TreeGrafter"/>
</dbReference>
<sequence>MPDLPPAARNAQAHAALLRLVAWVQEQGGSSARVYFRVDADGQRELCAAGPLPAGALLLHIPRHLLITLDAARASPIGRAAHHSHSHPSDWGYMALHIAHARRTGGPMAPFVAVLPAAHPGLPTLFSDEALAPLQGSYVLPAILRRRARLDDEYQRIAQHLPPEYPITRDEFLWAWCCMQTRYFDTRFGAEHTHSMIPLADMPNHTPAPNMRWHSEATQGMVMTALRPIAAGEPLTISYSHKSNAELLSDYGFCIAQNPYDRTEIRLPPWPAGHPCQALAAGLGLERPDGRRAFRVRASASHAATRDLWAWLRLGALSSEHTVDHPEAALDAARAGPLDPENERRARATLAQACTERLAEFATSVPEDLQLLQDGTQPWPLRQMVQARLGEKQLLLHYRKQALRAV</sequence>
<keyword evidence="1 6" id="KW-0489">Methyltransferase</keyword>
<dbReference type="PANTHER" id="PTHR13271:SF151">
    <property type="entry name" value="SET DOMAIN-CONTAINING PROTEIN 4"/>
    <property type="match status" value="1"/>
</dbReference>
<feature type="domain" description="SET" evidence="4">
    <location>
        <begin position="45"/>
        <end position="239"/>
    </location>
</feature>
<evidence type="ECO:0000313" key="6">
    <source>
        <dbReference type="EMBL" id="QNP58690.1"/>
    </source>
</evidence>
<dbReference type="PANTHER" id="PTHR13271">
    <property type="entry name" value="UNCHARACTERIZED PUTATIVE METHYLTRANSFERASE"/>
    <property type="match status" value="1"/>
</dbReference>
<dbReference type="EMBL" id="CP060790">
    <property type="protein sequence ID" value="QNP58690.1"/>
    <property type="molecule type" value="Genomic_DNA"/>
</dbReference>
<dbReference type="InterPro" id="IPR015353">
    <property type="entry name" value="Rubisco_LSMT_subst-bd"/>
</dbReference>
<dbReference type="InterPro" id="IPR046341">
    <property type="entry name" value="SET_dom_sf"/>
</dbReference>
<organism evidence="6 7">
    <name type="scientific">Paenacidovorax monticola</name>
    <dbReference type="NCBI Taxonomy" id="1926868"/>
    <lineage>
        <taxon>Bacteria</taxon>
        <taxon>Pseudomonadati</taxon>
        <taxon>Pseudomonadota</taxon>
        <taxon>Betaproteobacteria</taxon>
        <taxon>Burkholderiales</taxon>
        <taxon>Comamonadaceae</taxon>
        <taxon>Paenacidovorax</taxon>
    </lineage>
</organism>
<keyword evidence="2 6" id="KW-0808">Transferase</keyword>
<keyword evidence="7" id="KW-1185">Reference proteome</keyword>
<dbReference type="SUPFAM" id="SSF82199">
    <property type="entry name" value="SET domain"/>
    <property type="match status" value="1"/>
</dbReference>
<dbReference type="AlphaFoldDB" id="A0A7H0HDS4"/>
<dbReference type="Pfam" id="PF00856">
    <property type="entry name" value="SET"/>
    <property type="match status" value="1"/>
</dbReference>
<evidence type="ECO:0000256" key="2">
    <source>
        <dbReference type="ARBA" id="ARBA00022679"/>
    </source>
</evidence>
<dbReference type="KEGG" id="amon:H9L24_17200"/>
<accession>A0A7H0HDS4</accession>
<dbReference type="GO" id="GO:0032259">
    <property type="term" value="P:methylation"/>
    <property type="evidence" value="ECO:0007669"/>
    <property type="project" value="UniProtKB-KW"/>
</dbReference>
<dbReference type="Gene3D" id="3.90.1420.10">
    <property type="entry name" value="Rubisco LSMT, substrate-binding domain"/>
    <property type="match status" value="1"/>
</dbReference>
<name>A0A7H0HDS4_9BURK</name>
<proteinExistence type="predicted"/>
<evidence type="ECO:0000256" key="3">
    <source>
        <dbReference type="ARBA" id="ARBA00022691"/>
    </source>
</evidence>
<protein>
    <submittedName>
        <fullName evidence="6">SET domain-containing protein-lysine N-methyltransferase</fullName>
    </submittedName>
</protein>
<evidence type="ECO:0000259" key="4">
    <source>
        <dbReference type="Pfam" id="PF00856"/>
    </source>
</evidence>
<dbReference type="Pfam" id="PF09273">
    <property type="entry name" value="Rubis-subs-bind"/>
    <property type="match status" value="1"/>
</dbReference>
<dbReference type="InterPro" id="IPR050600">
    <property type="entry name" value="SETD3_SETD6_MTase"/>
</dbReference>
<evidence type="ECO:0000259" key="5">
    <source>
        <dbReference type="Pfam" id="PF09273"/>
    </source>
</evidence>
<keyword evidence="3" id="KW-0949">S-adenosyl-L-methionine</keyword>
<dbReference type="RefSeq" id="WP_187735677.1">
    <property type="nucleotide sequence ID" value="NZ_CP060790.1"/>
</dbReference>
<evidence type="ECO:0000313" key="7">
    <source>
        <dbReference type="Proteomes" id="UP000516057"/>
    </source>
</evidence>
<gene>
    <name evidence="6" type="ORF">H9L24_17200</name>
</gene>
<evidence type="ECO:0000256" key="1">
    <source>
        <dbReference type="ARBA" id="ARBA00022603"/>
    </source>
</evidence>
<dbReference type="InterPro" id="IPR036464">
    <property type="entry name" value="Rubisco_LSMT_subst-bd_sf"/>
</dbReference>
<reference evidence="6 7" key="1">
    <citation type="submission" date="2020-08" db="EMBL/GenBank/DDBJ databases">
        <title>Genome sequence of Acidovorax monticola KACC 19171T.</title>
        <authorList>
            <person name="Hyun D.-W."/>
            <person name="Bae J.-W."/>
        </authorList>
    </citation>
    <scope>NUCLEOTIDE SEQUENCE [LARGE SCALE GENOMIC DNA]</scope>
    <source>
        <strain evidence="6 7">KACC 19171</strain>
    </source>
</reference>
<dbReference type="CDD" id="cd10527">
    <property type="entry name" value="SET_LSMT"/>
    <property type="match status" value="1"/>
</dbReference>
<dbReference type="InterPro" id="IPR001214">
    <property type="entry name" value="SET_dom"/>
</dbReference>
<feature type="domain" description="Rubisco LSMT substrate-binding" evidence="5">
    <location>
        <begin position="285"/>
        <end position="395"/>
    </location>
</feature>
<dbReference type="Gene3D" id="3.90.1410.10">
    <property type="entry name" value="set domain protein methyltransferase, domain 1"/>
    <property type="match status" value="1"/>
</dbReference>
<dbReference type="Proteomes" id="UP000516057">
    <property type="component" value="Chromosome"/>
</dbReference>